<sequence>MREIFKIIKEHFILLLGTGLFTYGLFSFKSDYYEGVIFHSLYEKYSPSSTITCPIATYYYYDSTDLILLTVGVILIAIGLIKIRKKKDKN</sequence>
<comment type="caution">
    <text evidence="2">The sequence shown here is derived from an EMBL/GenBank/DDBJ whole genome shotgun (WGS) entry which is preliminary data.</text>
</comment>
<evidence type="ECO:0000256" key="1">
    <source>
        <dbReference type="SAM" id="Phobius"/>
    </source>
</evidence>
<keyword evidence="1" id="KW-0472">Membrane</keyword>
<accession>X1Q656</accession>
<feature type="transmembrane region" description="Helical" evidence="1">
    <location>
        <begin position="12"/>
        <end position="28"/>
    </location>
</feature>
<proteinExistence type="predicted"/>
<dbReference type="EMBL" id="BARV01033434">
    <property type="protein sequence ID" value="GAI50236.1"/>
    <property type="molecule type" value="Genomic_DNA"/>
</dbReference>
<dbReference type="AlphaFoldDB" id="X1Q656"/>
<gene>
    <name evidence="2" type="ORF">S06H3_52553</name>
</gene>
<organism evidence="2">
    <name type="scientific">marine sediment metagenome</name>
    <dbReference type="NCBI Taxonomy" id="412755"/>
    <lineage>
        <taxon>unclassified sequences</taxon>
        <taxon>metagenomes</taxon>
        <taxon>ecological metagenomes</taxon>
    </lineage>
</organism>
<keyword evidence="1" id="KW-1133">Transmembrane helix</keyword>
<name>X1Q656_9ZZZZ</name>
<feature type="transmembrane region" description="Helical" evidence="1">
    <location>
        <begin position="66"/>
        <end position="83"/>
    </location>
</feature>
<reference evidence="2" key="1">
    <citation type="journal article" date="2014" name="Front. Microbiol.">
        <title>High frequency of phylogenetically diverse reductive dehalogenase-homologous genes in deep subseafloor sedimentary metagenomes.</title>
        <authorList>
            <person name="Kawai M."/>
            <person name="Futagami T."/>
            <person name="Toyoda A."/>
            <person name="Takaki Y."/>
            <person name="Nishi S."/>
            <person name="Hori S."/>
            <person name="Arai W."/>
            <person name="Tsubouchi T."/>
            <person name="Morono Y."/>
            <person name="Uchiyama I."/>
            <person name="Ito T."/>
            <person name="Fujiyama A."/>
            <person name="Inagaki F."/>
            <person name="Takami H."/>
        </authorList>
    </citation>
    <scope>NUCLEOTIDE SEQUENCE</scope>
    <source>
        <strain evidence="2">Expedition CK06-06</strain>
    </source>
</reference>
<protein>
    <submittedName>
        <fullName evidence="2">Uncharacterized protein</fullName>
    </submittedName>
</protein>
<evidence type="ECO:0000313" key="2">
    <source>
        <dbReference type="EMBL" id="GAI50236.1"/>
    </source>
</evidence>
<keyword evidence="1" id="KW-0812">Transmembrane</keyword>